<feature type="region of interest" description="Disordered" evidence="1">
    <location>
        <begin position="110"/>
        <end position="150"/>
    </location>
</feature>
<comment type="caution">
    <text evidence="2">The sequence shown here is derived from an EMBL/GenBank/DDBJ whole genome shotgun (WGS) entry which is preliminary data.</text>
</comment>
<gene>
    <name evidence="2" type="ORF">GCM10020366_71740</name>
</gene>
<feature type="region of interest" description="Disordered" evidence="1">
    <location>
        <begin position="1"/>
        <end position="86"/>
    </location>
</feature>
<keyword evidence="3" id="KW-1185">Reference proteome</keyword>
<proteinExistence type="predicted"/>
<evidence type="ECO:0000313" key="3">
    <source>
        <dbReference type="Proteomes" id="UP001500483"/>
    </source>
</evidence>
<dbReference type="EMBL" id="BAAAYK010000046">
    <property type="protein sequence ID" value="GAA3366811.1"/>
    <property type="molecule type" value="Genomic_DNA"/>
</dbReference>
<organism evidence="2 3">
    <name type="scientific">Saccharopolyspora gregorii</name>
    <dbReference type="NCBI Taxonomy" id="33914"/>
    <lineage>
        <taxon>Bacteria</taxon>
        <taxon>Bacillati</taxon>
        <taxon>Actinomycetota</taxon>
        <taxon>Actinomycetes</taxon>
        <taxon>Pseudonocardiales</taxon>
        <taxon>Pseudonocardiaceae</taxon>
        <taxon>Saccharopolyspora</taxon>
    </lineage>
</organism>
<feature type="compositionally biased region" description="Basic and acidic residues" evidence="1">
    <location>
        <begin position="36"/>
        <end position="72"/>
    </location>
</feature>
<evidence type="ECO:0000313" key="2">
    <source>
        <dbReference type="EMBL" id="GAA3366811.1"/>
    </source>
</evidence>
<dbReference type="Proteomes" id="UP001500483">
    <property type="component" value="Unassembled WGS sequence"/>
</dbReference>
<name>A0ABP6S391_9PSEU</name>
<protein>
    <submittedName>
        <fullName evidence="2">Uncharacterized protein</fullName>
    </submittedName>
</protein>
<reference evidence="3" key="1">
    <citation type="journal article" date="2019" name="Int. J. Syst. Evol. Microbiol.">
        <title>The Global Catalogue of Microorganisms (GCM) 10K type strain sequencing project: providing services to taxonomists for standard genome sequencing and annotation.</title>
        <authorList>
            <consortium name="The Broad Institute Genomics Platform"/>
            <consortium name="The Broad Institute Genome Sequencing Center for Infectious Disease"/>
            <person name="Wu L."/>
            <person name="Ma J."/>
        </authorList>
    </citation>
    <scope>NUCLEOTIDE SEQUENCE [LARGE SCALE GENOMIC DNA]</scope>
    <source>
        <strain evidence="3">JCM 9687</strain>
    </source>
</reference>
<dbReference type="RefSeq" id="WP_344931678.1">
    <property type="nucleotide sequence ID" value="NZ_BAAAYK010000046.1"/>
</dbReference>
<sequence length="150" mass="15963">MTTCRAARGHHDAAGENSGRRGGGANRGDDANPGEESNRGEDSNRTEDSNRSTDGTTRDGEAPPRRGRDRSGTQDSFDFANDPDAQQWRRMMGVLDRDVTAHDAARALGTLDEVGPLGEVELDSLPPARSTDSDAPPATEQAPSPPGRRP</sequence>
<accession>A0ABP6S391</accession>
<evidence type="ECO:0000256" key="1">
    <source>
        <dbReference type="SAM" id="MobiDB-lite"/>
    </source>
</evidence>